<dbReference type="RefSeq" id="WP_390321241.1">
    <property type="nucleotide sequence ID" value="NZ_JBHSPB010000034.1"/>
</dbReference>
<dbReference type="Pfam" id="PF20117">
    <property type="entry name" value="DUF6507"/>
    <property type="match status" value="1"/>
</dbReference>
<keyword evidence="3" id="KW-1185">Reference proteome</keyword>
<gene>
    <name evidence="2" type="ORF">ACFP1Z_31850</name>
</gene>
<feature type="compositionally biased region" description="Gly residues" evidence="1">
    <location>
        <begin position="118"/>
        <end position="133"/>
    </location>
</feature>
<evidence type="ECO:0000256" key="1">
    <source>
        <dbReference type="SAM" id="MobiDB-lite"/>
    </source>
</evidence>
<name>A0ABW0Z9W8_9ACTN</name>
<reference evidence="3" key="1">
    <citation type="journal article" date="2019" name="Int. J. Syst. Evol. Microbiol.">
        <title>The Global Catalogue of Microorganisms (GCM) 10K type strain sequencing project: providing services to taxonomists for standard genome sequencing and annotation.</title>
        <authorList>
            <consortium name="The Broad Institute Genomics Platform"/>
            <consortium name="The Broad Institute Genome Sequencing Center for Infectious Disease"/>
            <person name="Wu L."/>
            <person name="Ma J."/>
        </authorList>
    </citation>
    <scope>NUCLEOTIDE SEQUENCE [LARGE SCALE GENOMIC DNA]</scope>
    <source>
        <strain evidence="3">CGMCC 4.7304</strain>
    </source>
</reference>
<sequence length="133" mass="13283">MTAWDISPSGVRGVLQRCGKEAADMGEAGGKIQESVTDAGSWAGTIAEHSAGVEGPVGTALKVFFGKSVGDLAYVANRTKRSLDGAVDATTAYVEGDLKMAADAQHEAVKEPPVDLPGQGGGHGASTAGGGGR</sequence>
<protein>
    <submittedName>
        <fullName evidence="2">DUF6507 family protein</fullName>
    </submittedName>
</protein>
<dbReference type="Proteomes" id="UP001596083">
    <property type="component" value="Unassembled WGS sequence"/>
</dbReference>
<organism evidence="2 3">
    <name type="scientific">Streptomyces gamaensis</name>
    <dbReference type="NCBI Taxonomy" id="1763542"/>
    <lineage>
        <taxon>Bacteria</taxon>
        <taxon>Bacillati</taxon>
        <taxon>Actinomycetota</taxon>
        <taxon>Actinomycetes</taxon>
        <taxon>Kitasatosporales</taxon>
        <taxon>Streptomycetaceae</taxon>
        <taxon>Streptomyces</taxon>
    </lineage>
</organism>
<comment type="caution">
    <text evidence="2">The sequence shown here is derived from an EMBL/GenBank/DDBJ whole genome shotgun (WGS) entry which is preliminary data.</text>
</comment>
<proteinExistence type="predicted"/>
<dbReference type="InterPro" id="IPR045436">
    <property type="entry name" value="DUF6507"/>
</dbReference>
<evidence type="ECO:0000313" key="2">
    <source>
        <dbReference type="EMBL" id="MFC5724753.1"/>
    </source>
</evidence>
<accession>A0ABW0Z9W8</accession>
<dbReference type="EMBL" id="JBHSPB010000034">
    <property type="protein sequence ID" value="MFC5724753.1"/>
    <property type="molecule type" value="Genomic_DNA"/>
</dbReference>
<evidence type="ECO:0000313" key="3">
    <source>
        <dbReference type="Proteomes" id="UP001596083"/>
    </source>
</evidence>
<feature type="region of interest" description="Disordered" evidence="1">
    <location>
        <begin position="105"/>
        <end position="133"/>
    </location>
</feature>